<dbReference type="OrthoDB" id="8176121at2"/>
<dbReference type="SUPFAM" id="SSF69360">
    <property type="entry name" value="Cell wall binding repeat"/>
    <property type="match status" value="1"/>
</dbReference>
<dbReference type="STRING" id="1120955.SAMN03080610_01238"/>
<name>A0A1G5N0F6_AFIMA</name>
<feature type="signal peptide" evidence="2">
    <location>
        <begin position="1"/>
        <end position="23"/>
    </location>
</feature>
<dbReference type="PANTHER" id="PTHR37841:SF1">
    <property type="entry name" value="DUF3298 DOMAIN-CONTAINING PROTEIN"/>
    <property type="match status" value="1"/>
</dbReference>
<evidence type="ECO:0000313" key="3">
    <source>
        <dbReference type="EMBL" id="SCZ30271.1"/>
    </source>
</evidence>
<feature type="region of interest" description="Disordered" evidence="1">
    <location>
        <begin position="885"/>
        <end position="927"/>
    </location>
</feature>
<organism evidence="3 4">
    <name type="scientific">Afifella marina DSM 2698</name>
    <dbReference type="NCBI Taxonomy" id="1120955"/>
    <lineage>
        <taxon>Bacteria</taxon>
        <taxon>Pseudomonadati</taxon>
        <taxon>Pseudomonadota</taxon>
        <taxon>Alphaproteobacteria</taxon>
        <taxon>Hyphomicrobiales</taxon>
        <taxon>Afifellaceae</taxon>
        <taxon>Afifella</taxon>
    </lineage>
</organism>
<evidence type="ECO:0000256" key="2">
    <source>
        <dbReference type="SAM" id="SignalP"/>
    </source>
</evidence>
<dbReference type="Proteomes" id="UP000199347">
    <property type="component" value="Unassembled WGS sequence"/>
</dbReference>
<feature type="compositionally biased region" description="Polar residues" evidence="1">
    <location>
        <begin position="913"/>
        <end position="927"/>
    </location>
</feature>
<feature type="chain" id="PRO_5011648817" evidence="2">
    <location>
        <begin position="24"/>
        <end position="927"/>
    </location>
</feature>
<keyword evidence="4" id="KW-1185">Reference proteome</keyword>
<protein>
    <submittedName>
        <fullName evidence="3">WG containing repeat-containing protein</fullName>
    </submittedName>
</protein>
<reference evidence="3 4" key="1">
    <citation type="submission" date="2016-10" db="EMBL/GenBank/DDBJ databases">
        <authorList>
            <person name="de Groot N.N."/>
        </authorList>
    </citation>
    <scope>NUCLEOTIDE SEQUENCE [LARGE SCALE GENOMIC DNA]</scope>
    <source>
        <strain evidence="3 4">DSM 2698</strain>
    </source>
</reference>
<proteinExistence type="predicted"/>
<dbReference type="EMBL" id="FMVW01000002">
    <property type="protein sequence ID" value="SCZ30271.1"/>
    <property type="molecule type" value="Genomic_DNA"/>
</dbReference>
<keyword evidence="2" id="KW-0732">Signal</keyword>
<evidence type="ECO:0000256" key="1">
    <source>
        <dbReference type="SAM" id="MobiDB-lite"/>
    </source>
</evidence>
<evidence type="ECO:0000313" key="4">
    <source>
        <dbReference type="Proteomes" id="UP000199347"/>
    </source>
</evidence>
<dbReference type="PANTHER" id="PTHR37841">
    <property type="entry name" value="GLR2918 PROTEIN"/>
    <property type="match status" value="1"/>
</dbReference>
<dbReference type="RefSeq" id="WP_092810635.1">
    <property type="nucleotide sequence ID" value="NZ_FMVW01000002.1"/>
</dbReference>
<sequence>MTCARLRASVLVAAAIAASPAFALDNWPQGCDWQKDVAGCFHSFHEGLALVPTGPLDGAPVYGYLDHDGTMAIAPRFAEAEPFANGLAAVKLDGKWGYLDKSGAFAIEPQYDAAYSFNAAGVAIVEEGEAVSLIDRTGAVVKRFPLGARYIEPADQAKYQLTPIEAPLAPVVWNAATTDSLSLPDGTMRVEPAPFIEDGVFVQIRESRYRGSWGLLGMDGAWIVAPEVLETQKLPITDGKSFAVDREDGWQMVDAAGKPLNDTFFRSLRLIAPGTWRARTEDRTELLLDAAGETLAELGKGTREIKSDKTSTYFQTEGKVIIARAGGEVVERKFPDIGYARQKGDTLWVYDKDNGAIQALDPDGAPRLDDETLAKLDAYSISPVSAADGKAESLPLATLRPTDRNTPPAILTRKGEIVTRADWSGIDAYYADEGPLVVRADNDLYGAIAANGDWVVEPAYRQLASFHDGYALAQKPSEDDGLIVAADGSEHPVPRTVFRGRENMADGILTYRKRDPDTGNALIGLWDIATDEAVGEPKFVEIGKFEDGFAPAKNSAASYKDRHWGLIDRKGEWVIDPDATTSREPKRLASGLYLLERSEDGKRTYALASPRKKRLIVEGLGEKPTEMPEGGFLVRPADGGALLLDKAGETLMQAQGNPEDVTPEGSLVILTFRSGEGAVDASGAWRIPPRYSQRLDFVLPQQVARTYDGSNNAIIGVDGEVLALDADATLPIPGMDRYARTFDKAGETALIDRDGKEFARIDGRYAIREKTGSEGLVAYRDEEARKAGFMDADGNKVIGPFFETLGPMSEGLAYFRRLGISGNRLGYLRRDGTRATPAIYLSAKSFSEGKALVVGRDGDLFFIDKEGEPTIRFAAQCGNIIVEDGDGNRTWPDEVTCETDAGGDATDNGAPENGSSEQNADDNGSKQ</sequence>
<gene>
    <name evidence="3" type="ORF">SAMN03080610_01238</name>
</gene>
<dbReference type="Pfam" id="PF14903">
    <property type="entry name" value="WG_beta_rep"/>
    <property type="match status" value="4"/>
</dbReference>
<accession>A0A1G5N0F6</accession>
<dbReference type="AlphaFoldDB" id="A0A1G5N0F6"/>
<dbReference type="InterPro" id="IPR032774">
    <property type="entry name" value="WG_beta_rep"/>
</dbReference>